<proteinExistence type="predicted"/>
<accession>F4BI34</accession>
<dbReference type="HOGENOM" id="CLU_2861237_0_0_6"/>
<dbReference type="KEGG" id="fcn:FN3523_1825"/>
<evidence type="ECO:0000313" key="1">
    <source>
        <dbReference type="EMBL" id="AEE27128.1"/>
    </source>
</evidence>
<organism evidence="1 2">
    <name type="scientific">Francisella hispaniensis</name>
    <dbReference type="NCBI Taxonomy" id="622488"/>
    <lineage>
        <taxon>Bacteria</taxon>
        <taxon>Pseudomonadati</taxon>
        <taxon>Pseudomonadota</taxon>
        <taxon>Gammaproteobacteria</taxon>
        <taxon>Thiotrichales</taxon>
        <taxon>Francisellaceae</taxon>
        <taxon>Francisella</taxon>
    </lineage>
</organism>
<evidence type="ECO:0000313" key="2">
    <source>
        <dbReference type="Proteomes" id="UP000008303"/>
    </source>
</evidence>
<dbReference type="EMBL" id="CP002558">
    <property type="protein sequence ID" value="AEE27128.1"/>
    <property type="molecule type" value="Genomic_DNA"/>
</dbReference>
<name>F4BI34_9GAMM</name>
<reference evidence="2" key="1">
    <citation type="journal article" date="2011" name="Appl. Environ. Microbiol.">
        <title>Common ancestry and novel genetic traits of Francisella novicida-like isolates from North America and Australia as revealed by comparative genomic analyses.</title>
        <authorList>
            <person name="Siddaramappa S."/>
            <person name="Challacombe J.F."/>
            <person name="Petersen J.M."/>
            <person name="Pillai S."/>
            <person name="Hogg G."/>
            <person name="Kuske C.R."/>
        </authorList>
    </citation>
    <scope>NUCLEOTIDE SEQUENCE [LARGE SCALE GENOMIC DNA]</scope>
    <source>
        <strain evidence="2">3523</strain>
    </source>
</reference>
<gene>
    <name evidence="1" type="ordered locus">FN3523_1825</name>
</gene>
<sequence length="64" mass="7005">MPNAEMYKPRCTILAMINCSNGNGGLYGGLILKSLAITKRGITKKITKPKDLCKVIIHLESKKS</sequence>
<dbReference type="Proteomes" id="UP000008303">
    <property type="component" value="Chromosome"/>
</dbReference>
<protein>
    <submittedName>
        <fullName evidence="1">Uncharacterized protein</fullName>
    </submittedName>
</protein>
<dbReference type="AlphaFoldDB" id="F4BI34"/>